<name>A0AAV4MQU7_CAEEX</name>
<evidence type="ECO:0000313" key="2">
    <source>
        <dbReference type="EMBL" id="GIX74770.1"/>
    </source>
</evidence>
<dbReference type="EMBL" id="BPLR01020094">
    <property type="protein sequence ID" value="GIX74770.1"/>
    <property type="molecule type" value="Genomic_DNA"/>
</dbReference>
<evidence type="ECO:0000256" key="1">
    <source>
        <dbReference type="SAM" id="MobiDB-lite"/>
    </source>
</evidence>
<keyword evidence="3" id="KW-1185">Reference proteome</keyword>
<gene>
    <name evidence="2" type="ORF">CEXT_196491</name>
</gene>
<proteinExistence type="predicted"/>
<protein>
    <submittedName>
        <fullName evidence="2">Uncharacterized protein</fullName>
    </submittedName>
</protein>
<dbReference type="AlphaFoldDB" id="A0AAV4MQU7"/>
<sequence>MLKRNSNSTQHCNLLSKPPKTTSDNIPSRQHTNSQATFSEPFILHNKGRNTGHRVGLANDIIDELGPINQEGFEVEEGSCMSRNRTPILSPFLKNNNLS</sequence>
<evidence type="ECO:0000313" key="3">
    <source>
        <dbReference type="Proteomes" id="UP001054945"/>
    </source>
</evidence>
<organism evidence="2 3">
    <name type="scientific">Caerostris extrusa</name>
    <name type="common">Bark spider</name>
    <name type="synonym">Caerostris bankana</name>
    <dbReference type="NCBI Taxonomy" id="172846"/>
    <lineage>
        <taxon>Eukaryota</taxon>
        <taxon>Metazoa</taxon>
        <taxon>Ecdysozoa</taxon>
        <taxon>Arthropoda</taxon>
        <taxon>Chelicerata</taxon>
        <taxon>Arachnida</taxon>
        <taxon>Araneae</taxon>
        <taxon>Araneomorphae</taxon>
        <taxon>Entelegynae</taxon>
        <taxon>Araneoidea</taxon>
        <taxon>Araneidae</taxon>
        <taxon>Caerostris</taxon>
    </lineage>
</organism>
<feature type="region of interest" description="Disordered" evidence="1">
    <location>
        <begin position="1"/>
        <end position="48"/>
    </location>
</feature>
<feature type="compositionally biased region" description="Polar residues" evidence="1">
    <location>
        <begin position="1"/>
        <end position="38"/>
    </location>
</feature>
<accession>A0AAV4MQU7</accession>
<comment type="caution">
    <text evidence="2">The sequence shown here is derived from an EMBL/GenBank/DDBJ whole genome shotgun (WGS) entry which is preliminary data.</text>
</comment>
<dbReference type="Proteomes" id="UP001054945">
    <property type="component" value="Unassembled WGS sequence"/>
</dbReference>
<reference evidence="2 3" key="1">
    <citation type="submission" date="2021-06" db="EMBL/GenBank/DDBJ databases">
        <title>Caerostris extrusa draft genome.</title>
        <authorList>
            <person name="Kono N."/>
            <person name="Arakawa K."/>
        </authorList>
    </citation>
    <scope>NUCLEOTIDE SEQUENCE [LARGE SCALE GENOMIC DNA]</scope>
</reference>